<dbReference type="InterPro" id="IPR038330">
    <property type="entry name" value="TspO/MBR-related_sf"/>
</dbReference>
<proteinExistence type="predicted"/>
<dbReference type="RefSeq" id="WP_343882379.1">
    <property type="nucleotide sequence ID" value="NZ_BAAAIJ010000063.1"/>
</dbReference>
<dbReference type="EMBL" id="JBHUGA010000058">
    <property type="protein sequence ID" value="MFD1847517.1"/>
    <property type="molecule type" value="Genomic_DNA"/>
</dbReference>
<accession>A0ABW4Q9Z5</accession>
<protein>
    <submittedName>
        <fullName evidence="2">Tryptophan-rich sensory protein</fullName>
    </submittedName>
</protein>
<keyword evidence="1" id="KW-0472">Membrane</keyword>
<feature type="transmembrane region" description="Helical" evidence="1">
    <location>
        <begin position="217"/>
        <end position="235"/>
    </location>
</feature>
<feature type="transmembrane region" description="Helical" evidence="1">
    <location>
        <begin position="97"/>
        <end position="113"/>
    </location>
</feature>
<evidence type="ECO:0000256" key="1">
    <source>
        <dbReference type="SAM" id="Phobius"/>
    </source>
</evidence>
<feature type="transmembrane region" description="Helical" evidence="1">
    <location>
        <begin position="192"/>
        <end position="210"/>
    </location>
</feature>
<evidence type="ECO:0000313" key="3">
    <source>
        <dbReference type="Proteomes" id="UP001597307"/>
    </source>
</evidence>
<feature type="transmembrane region" description="Helical" evidence="1">
    <location>
        <begin position="159"/>
        <end position="186"/>
    </location>
</feature>
<keyword evidence="1" id="KW-1133">Transmembrane helix</keyword>
<organism evidence="2 3">
    <name type="scientific">Arthrobacter flavus</name>
    <dbReference type="NCBI Taxonomy" id="95172"/>
    <lineage>
        <taxon>Bacteria</taxon>
        <taxon>Bacillati</taxon>
        <taxon>Actinomycetota</taxon>
        <taxon>Actinomycetes</taxon>
        <taxon>Micrococcales</taxon>
        <taxon>Micrococcaceae</taxon>
        <taxon>Arthrobacter</taxon>
    </lineage>
</organism>
<feature type="transmembrane region" description="Helical" evidence="1">
    <location>
        <begin position="64"/>
        <end position="85"/>
    </location>
</feature>
<dbReference type="PANTHER" id="PTHR33802">
    <property type="entry name" value="SI:CH211-161H7.5-RELATED"/>
    <property type="match status" value="1"/>
</dbReference>
<name>A0ABW4Q9Z5_9MICC</name>
<evidence type="ECO:0000313" key="2">
    <source>
        <dbReference type="EMBL" id="MFD1847517.1"/>
    </source>
</evidence>
<comment type="caution">
    <text evidence="2">The sequence shown here is derived from an EMBL/GenBank/DDBJ whole genome shotgun (WGS) entry which is preliminary data.</text>
</comment>
<dbReference type="Proteomes" id="UP001597307">
    <property type="component" value="Unassembled WGS sequence"/>
</dbReference>
<sequence length="277" mass="28510">MRPHTSSKEKTSADLYRQIAVTASMIFCLVGSMIGVGVFGGIPIAEAAGGALGTDATLLAPASAAFSIWSVVYAGLVAYTVWQWLPSQRSAQRQRSLGWVVAASMVLNAVWILSIQAGWLNASVLVILVLLTVLTIVFLRYSGRPASSWLEAVIVDGTLGLYLGWVCVAVCANIAAALSAAGFAGFGLNEEVWAVGVLAVVAVVGVGLALKGNGRLAVAAAISWGLTWIAVGRTSGDMESATTSIAAAVVAATVLLATVIIRVRSRSHVGVSASALR</sequence>
<dbReference type="Gene3D" id="1.20.1260.100">
    <property type="entry name" value="TspO/MBR protein"/>
    <property type="match status" value="1"/>
</dbReference>
<keyword evidence="3" id="KW-1185">Reference proteome</keyword>
<gene>
    <name evidence="2" type="ORF">ACFSFX_13060</name>
</gene>
<feature type="transmembrane region" description="Helical" evidence="1">
    <location>
        <begin position="119"/>
        <end position="139"/>
    </location>
</feature>
<dbReference type="PANTHER" id="PTHR33802:SF1">
    <property type="entry name" value="XK-RELATED PROTEIN"/>
    <property type="match status" value="1"/>
</dbReference>
<feature type="transmembrane region" description="Helical" evidence="1">
    <location>
        <begin position="21"/>
        <end position="44"/>
    </location>
</feature>
<keyword evidence="1" id="KW-0812">Transmembrane</keyword>
<reference evidence="3" key="1">
    <citation type="journal article" date="2019" name="Int. J. Syst. Evol. Microbiol.">
        <title>The Global Catalogue of Microorganisms (GCM) 10K type strain sequencing project: providing services to taxonomists for standard genome sequencing and annotation.</title>
        <authorList>
            <consortium name="The Broad Institute Genomics Platform"/>
            <consortium name="The Broad Institute Genome Sequencing Center for Infectious Disease"/>
            <person name="Wu L."/>
            <person name="Ma J."/>
        </authorList>
    </citation>
    <scope>NUCLEOTIDE SEQUENCE [LARGE SCALE GENOMIC DNA]</scope>
    <source>
        <strain evidence="3">JCM 11496</strain>
    </source>
</reference>
<feature type="transmembrane region" description="Helical" evidence="1">
    <location>
        <begin position="241"/>
        <end position="261"/>
    </location>
</feature>